<sequence>MMGCCIRVAVSGLDATLPNILVKLRPSVQSMLLYAMYRSPRREPIMWPGNPSANLWAWGGCTTQVLLCM</sequence>
<name>A0A1G4ANA8_9PEZI</name>
<gene>
    <name evidence="1" type="ORF">CORC01_14048</name>
</gene>
<reference evidence="1 2" key="1">
    <citation type="submission" date="2016-09" db="EMBL/GenBank/DDBJ databases">
        <authorList>
            <person name="Capua I."/>
            <person name="De Benedictis P."/>
            <person name="Joannis T."/>
            <person name="Lombin L.H."/>
            <person name="Cattoli G."/>
        </authorList>
    </citation>
    <scope>NUCLEOTIDE SEQUENCE [LARGE SCALE GENOMIC DNA]</scope>
    <source>
        <strain evidence="1 2">IMI 309357</strain>
    </source>
</reference>
<dbReference type="GeneID" id="34567169"/>
<evidence type="ECO:0000313" key="2">
    <source>
        <dbReference type="Proteomes" id="UP000176998"/>
    </source>
</evidence>
<evidence type="ECO:0000313" key="1">
    <source>
        <dbReference type="EMBL" id="OHE90659.1"/>
    </source>
</evidence>
<keyword evidence="2" id="KW-1185">Reference proteome</keyword>
<organism evidence="1 2">
    <name type="scientific">Colletotrichum orchidophilum</name>
    <dbReference type="NCBI Taxonomy" id="1209926"/>
    <lineage>
        <taxon>Eukaryota</taxon>
        <taxon>Fungi</taxon>
        <taxon>Dikarya</taxon>
        <taxon>Ascomycota</taxon>
        <taxon>Pezizomycotina</taxon>
        <taxon>Sordariomycetes</taxon>
        <taxon>Hypocreomycetidae</taxon>
        <taxon>Glomerellales</taxon>
        <taxon>Glomerellaceae</taxon>
        <taxon>Colletotrichum</taxon>
    </lineage>
</organism>
<dbReference type="Proteomes" id="UP000176998">
    <property type="component" value="Unassembled WGS sequence"/>
</dbReference>
<comment type="caution">
    <text evidence="1">The sequence shown here is derived from an EMBL/GenBank/DDBJ whole genome shotgun (WGS) entry which is preliminary data.</text>
</comment>
<proteinExistence type="predicted"/>
<dbReference type="AlphaFoldDB" id="A0A1G4ANA8"/>
<accession>A0A1G4ANA8</accession>
<dbReference type="RefSeq" id="XP_022467835.1">
    <property type="nucleotide sequence ID" value="XM_022625659.1"/>
</dbReference>
<dbReference type="EMBL" id="MJBS01000233">
    <property type="protein sequence ID" value="OHE90659.1"/>
    <property type="molecule type" value="Genomic_DNA"/>
</dbReference>
<protein>
    <submittedName>
        <fullName evidence="1">Uncharacterized protein</fullName>
    </submittedName>
</protein>